<dbReference type="InterPro" id="IPR011805">
    <property type="entry name" value="RNase_R"/>
</dbReference>
<protein>
    <recommendedName>
        <fullName evidence="6">Ribonuclease R</fullName>
        <shortName evidence="6">RNase R</shortName>
        <ecNumber evidence="6">3.1.13.1</ecNumber>
    </recommendedName>
</protein>
<proteinExistence type="inferred from homology"/>
<dbReference type="InterPro" id="IPR040476">
    <property type="entry name" value="CSD2"/>
</dbReference>
<dbReference type="Pfam" id="PF00773">
    <property type="entry name" value="RNB"/>
    <property type="match status" value="1"/>
</dbReference>
<evidence type="ECO:0000313" key="9">
    <source>
        <dbReference type="EMBL" id="AEG48119.1"/>
    </source>
</evidence>
<dbReference type="GO" id="GO:0003723">
    <property type="term" value="F:RNA binding"/>
    <property type="evidence" value="ECO:0007669"/>
    <property type="project" value="UniProtKB-UniRule"/>
</dbReference>
<dbReference type="PANTHER" id="PTHR23355:SF9">
    <property type="entry name" value="DIS3-LIKE EXONUCLEASE 2"/>
    <property type="match status" value="1"/>
</dbReference>
<dbReference type="CDD" id="cd04471">
    <property type="entry name" value="S1_RNase_R"/>
    <property type="match status" value="1"/>
</dbReference>
<dbReference type="SMART" id="SM00316">
    <property type="entry name" value="S1"/>
    <property type="match status" value="1"/>
</dbReference>
<accession>F6EWI6</accession>
<feature type="region of interest" description="Disordered" evidence="7">
    <location>
        <begin position="402"/>
        <end position="423"/>
    </location>
</feature>
<evidence type="ECO:0000256" key="3">
    <source>
        <dbReference type="ARBA" id="ARBA00022801"/>
    </source>
</evidence>
<dbReference type="PROSITE" id="PS50126">
    <property type="entry name" value="S1"/>
    <property type="match status" value="1"/>
</dbReference>
<dbReference type="EC" id="3.1.13.1" evidence="6"/>
<dbReference type="PROSITE" id="PS01175">
    <property type="entry name" value="RIBONUCLEASE_II"/>
    <property type="match status" value="1"/>
</dbReference>
<evidence type="ECO:0000256" key="5">
    <source>
        <dbReference type="ARBA" id="ARBA00022884"/>
    </source>
</evidence>
<dbReference type="Pfam" id="PF17876">
    <property type="entry name" value="CSD2"/>
    <property type="match status" value="1"/>
</dbReference>
<dbReference type="EMBL" id="CP002798">
    <property type="protein sequence ID" value="AEG48119.1"/>
    <property type="molecule type" value="Genomic_DNA"/>
</dbReference>
<evidence type="ECO:0000256" key="4">
    <source>
        <dbReference type="ARBA" id="ARBA00022839"/>
    </source>
</evidence>
<dbReference type="InterPro" id="IPR003029">
    <property type="entry name" value="S1_domain"/>
</dbReference>
<evidence type="ECO:0000256" key="7">
    <source>
        <dbReference type="SAM" id="MobiDB-lite"/>
    </source>
</evidence>
<dbReference type="GO" id="GO:0006402">
    <property type="term" value="P:mRNA catabolic process"/>
    <property type="evidence" value="ECO:0007669"/>
    <property type="project" value="TreeGrafter"/>
</dbReference>
<dbReference type="KEGG" id="sch:Sphch_0421"/>
<reference evidence="9 10" key="1">
    <citation type="submission" date="2011-05" db="EMBL/GenBank/DDBJ databases">
        <title>Complete sequence of chromosome 1 of Sphingobium chlorophenolicum L-1.</title>
        <authorList>
            <consortium name="US DOE Joint Genome Institute"/>
            <person name="Lucas S."/>
            <person name="Han J."/>
            <person name="Lapidus A."/>
            <person name="Cheng J.-F."/>
            <person name="Goodwin L."/>
            <person name="Pitluck S."/>
            <person name="Peters L."/>
            <person name="Daligault H."/>
            <person name="Han C."/>
            <person name="Tapia R."/>
            <person name="Land M."/>
            <person name="Hauser L."/>
            <person name="Kyrpides N."/>
            <person name="Ivanova N."/>
            <person name="Pagani I."/>
            <person name="Turner P."/>
            <person name="Copley S."/>
            <person name="Woyke T."/>
        </authorList>
    </citation>
    <scope>NUCLEOTIDE SEQUENCE [LARGE SCALE GENOMIC DNA]</scope>
    <source>
        <strain evidence="9 10">L-1</strain>
    </source>
</reference>
<dbReference type="Gene3D" id="2.40.50.140">
    <property type="entry name" value="Nucleic acid-binding proteins"/>
    <property type="match status" value="1"/>
</dbReference>
<keyword evidence="2 6" id="KW-0540">Nuclease</keyword>
<dbReference type="InterPro" id="IPR012340">
    <property type="entry name" value="NA-bd_OB-fold"/>
</dbReference>
<dbReference type="InterPro" id="IPR022966">
    <property type="entry name" value="RNase_II/R_CS"/>
</dbReference>
<dbReference type="Proteomes" id="UP000007150">
    <property type="component" value="Chromosome 1"/>
</dbReference>
<dbReference type="InterPro" id="IPR001900">
    <property type="entry name" value="RNase_II/R"/>
</dbReference>
<comment type="subcellular location">
    <subcellularLocation>
        <location evidence="6">Cytoplasm</location>
    </subcellularLocation>
</comment>
<comment type="similarity">
    <text evidence="6">Belongs to the RNR ribonuclease family. RNase R subfamily.</text>
</comment>
<evidence type="ECO:0000259" key="8">
    <source>
        <dbReference type="PROSITE" id="PS50126"/>
    </source>
</evidence>
<comment type="function">
    <text evidence="6">3'-5' exoribonuclease that releases 5'-nucleoside monophosphates and is involved in maturation of structured RNAs.</text>
</comment>
<dbReference type="AlphaFoldDB" id="F6EWI6"/>
<dbReference type="STRING" id="690566.Sphch_0421"/>
<dbReference type="PANTHER" id="PTHR23355">
    <property type="entry name" value="RIBONUCLEASE"/>
    <property type="match status" value="1"/>
</dbReference>
<name>F6EWI6_SPHCR</name>
<evidence type="ECO:0000256" key="6">
    <source>
        <dbReference type="HAMAP-Rule" id="MF_01895"/>
    </source>
</evidence>
<dbReference type="RefSeq" id="WP_013846385.1">
    <property type="nucleotide sequence ID" value="NC_015593.1"/>
</dbReference>
<dbReference type="SUPFAM" id="SSF50249">
    <property type="entry name" value="Nucleic acid-binding proteins"/>
    <property type="match status" value="2"/>
</dbReference>
<keyword evidence="4 6" id="KW-0269">Exonuclease</keyword>
<evidence type="ECO:0000256" key="2">
    <source>
        <dbReference type="ARBA" id="ARBA00022722"/>
    </source>
</evidence>
<organism evidence="9 10">
    <name type="scientific">Sphingobium chlorophenolicum L-1</name>
    <dbReference type="NCBI Taxonomy" id="690566"/>
    <lineage>
        <taxon>Bacteria</taxon>
        <taxon>Pseudomonadati</taxon>
        <taxon>Pseudomonadota</taxon>
        <taxon>Alphaproteobacteria</taxon>
        <taxon>Sphingomonadales</taxon>
        <taxon>Sphingomonadaceae</taxon>
        <taxon>Sphingobium</taxon>
    </lineage>
</organism>
<dbReference type="HOGENOM" id="CLU_002333_7_1_5"/>
<evidence type="ECO:0000313" key="10">
    <source>
        <dbReference type="Proteomes" id="UP000007150"/>
    </source>
</evidence>
<keyword evidence="10" id="KW-1185">Reference proteome</keyword>
<dbReference type="SMART" id="SM00955">
    <property type="entry name" value="RNB"/>
    <property type="match status" value="1"/>
</dbReference>
<evidence type="ECO:0000256" key="1">
    <source>
        <dbReference type="ARBA" id="ARBA00022490"/>
    </source>
</evidence>
<keyword evidence="3 6" id="KW-0378">Hydrolase</keyword>
<gene>
    <name evidence="6" type="primary">rnr</name>
    <name evidence="9" type="ORF">Sphch_0421</name>
</gene>
<feature type="compositionally biased region" description="Basic residues" evidence="7">
    <location>
        <begin position="786"/>
        <end position="795"/>
    </location>
</feature>
<dbReference type="Pfam" id="PF00575">
    <property type="entry name" value="S1"/>
    <property type="match status" value="1"/>
</dbReference>
<feature type="region of interest" description="Disordered" evidence="7">
    <location>
        <begin position="762"/>
        <end position="795"/>
    </location>
</feature>
<keyword evidence="1 6" id="KW-0963">Cytoplasm</keyword>
<dbReference type="GO" id="GO:0008859">
    <property type="term" value="F:exoribonuclease II activity"/>
    <property type="evidence" value="ECO:0007669"/>
    <property type="project" value="UniProtKB-UniRule"/>
</dbReference>
<sequence length="795" mass="87549">MASTEKKKKTVSARTKVRPAGFPTREQVMDFITTSEQAAGKREIAKAFGLKGQEKIALKALLKDMADEGLIDIGPARAFHKMGGVPKVTVLRIVDVDDTTLIATPERWEAEGQPAPRLRIVERGKRGALTIGDRILARTEEAGRGWVAHPMKKLAKASEELLGVVEEGDGGKLWLRPVDKRIRRDTPISDAGTAKKGDLVLAEPVGRPPRITARVTDILGDPFAPRSFSLIAIHKHGIPHVFSDRVEEEAVSASKLALHEDKREDLRHLPIVAIDPVDARDHDDAVWAAPDDDPANPGGYKAIVAIADVSYYVRPGSALDREARKRGNSVYFPDLVVPMLPHQLSSDMCSLRAGEDRAAMACHLVLDAAGKVKSWRFSRAVIRVAAVLAYEDAQAAIDGTLDMGADDAPAHPPTPSNESRASFERLREGELLETALKPLWACWALLRKARDRREPLALDLPERRVVLDEYGKIVSVAVRERLDAHMLIEDYMIAANVAAAKALEQKKAPVMYRVHEPPSRDKLVALKDYLATFDIEFALGQVVKPATFNQLIKRVGDAEEKPQIMEQILRSQTQAYYAPSNLGHFGLALGSYAHFTSPIRRYADLLVHRALVGAYGLELPAPKGDIPDRSSLSGEDMENMGRVGEMISQHERRAMEAERETIDRYVAAFLAAHVGDLVEARITGVQSFGFFATVEGLGGDGLVPVSTLGDERFFYDEAGRALEGVESGDRYTVGQRLQLRLVEADPINGALRFELPDALPQRPSFRKDRARPGSARRGRPANIRHIGAKRGKHRR</sequence>
<dbReference type="HAMAP" id="MF_01895">
    <property type="entry name" value="RNase_R"/>
    <property type="match status" value="1"/>
</dbReference>
<feature type="domain" description="S1 motif" evidence="8">
    <location>
        <begin position="675"/>
        <end position="756"/>
    </location>
</feature>
<dbReference type="GO" id="GO:0005829">
    <property type="term" value="C:cytosol"/>
    <property type="evidence" value="ECO:0007669"/>
    <property type="project" value="TreeGrafter"/>
</dbReference>
<dbReference type="InterPro" id="IPR050180">
    <property type="entry name" value="RNR_Ribonuclease"/>
</dbReference>
<keyword evidence="5 6" id="KW-0694">RNA-binding</keyword>
<comment type="catalytic activity">
    <reaction evidence="6">
        <text>Exonucleolytic cleavage in the 3'- to 5'-direction to yield nucleoside 5'-phosphates.</text>
        <dbReference type="EC" id="3.1.13.1"/>
    </reaction>
</comment>